<comment type="caution">
    <text evidence="2">The sequence shown here is derived from an EMBL/GenBank/DDBJ whole genome shotgun (WGS) entry which is preliminary data.</text>
</comment>
<sequence length="73" mass="8339">MILLAQLLISCMMAFMMTFLFSVMPLGFPEGWMAIWMHHYLTAWPVAFILSLGVGPLAFKMSSIIMQRLARDI</sequence>
<feature type="transmembrane region" description="Helical" evidence="1">
    <location>
        <begin position="7"/>
        <end position="28"/>
    </location>
</feature>
<accession>A0ABX3MSK0</accession>
<gene>
    <name evidence="2" type="ORF">BMG00_02710</name>
</gene>
<evidence type="ECO:0000256" key="1">
    <source>
        <dbReference type="SAM" id="Phobius"/>
    </source>
</evidence>
<evidence type="ECO:0000313" key="2">
    <source>
        <dbReference type="EMBL" id="OOY14153.1"/>
    </source>
</evidence>
<proteinExistence type="predicted"/>
<name>A0ABX3MSK0_9RHOB</name>
<protein>
    <recommendedName>
        <fullName evidence="4">DUF2798 domain-containing protein</fullName>
    </recommendedName>
</protein>
<evidence type="ECO:0000313" key="3">
    <source>
        <dbReference type="Proteomes" id="UP000242224"/>
    </source>
</evidence>
<keyword evidence="1" id="KW-1133">Transmembrane helix</keyword>
<dbReference type="Proteomes" id="UP000242224">
    <property type="component" value="Unassembled WGS sequence"/>
</dbReference>
<keyword evidence="1" id="KW-0812">Transmembrane</keyword>
<evidence type="ECO:0008006" key="4">
    <source>
        <dbReference type="Google" id="ProtNLM"/>
    </source>
</evidence>
<keyword evidence="1" id="KW-0472">Membrane</keyword>
<keyword evidence="3" id="KW-1185">Reference proteome</keyword>
<feature type="transmembrane region" description="Helical" evidence="1">
    <location>
        <begin position="40"/>
        <end position="59"/>
    </location>
</feature>
<dbReference type="Pfam" id="PF11391">
    <property type="entry name" value="DUF2798"/>
    <property type="match status" value="1"/>
</dbReference>
<dbReference type="EMBL" id="MPZS01000001">
    <property type="protein sequence ID" value="OOY14153.1"/>
    <property type="molecule type" value="Genomic_DNA"/>
</dbReference>
<organism evidence="2 3">
    <name type="scientific">Thioclava marina</name>
    <dbReference type="NCBI Taxonomy" id="1915077"/>
    <lineage>
        <taxon>Bacteria</taxon>
        <taxon>Pseudomonadati</taxon>
        <taxon>Pseudomonadota</taxon>
        <taxon>Alphaproteobacteria</taxon>
        <taxon>Rhodobacterales</taxon>
        <taxon>Paracoccaceae</taxon>
        <taxon>Thioclava</taxon>
    </lineage>
</organism>
<reference evidence="2 3" key="1">
    <citation type="submission" date="2016-11" db="EMBL/GenBank/DDBJ databases">
        <title>A multilocus sequence analysis scheme for characterization of bacteria in the genus Thioclava.</title>
        <authorList>
            <person name="Liu Y."/>
            <person name="Shao Z."/>
        </authorList>
    </citation>
    <scope>NUCLEOTIDE SEQUENCE [LARGE SCALE GENOMIC DNA]</scope>
    <source>
        <strain evidence="2 3">11.10-0-13</strain>
    </source>
</reference>
<dbReference type="InterPro" id="IPR021529">
    <property type="entry name" value="DUF2798"/>
</dbReference>